<dbReference type="GO" id="GO:0006260">
    <property type="term" value="P:DNA replication"/>
    <property type="evidence" value="ECO:0007669"/>
    <property type="project" value="TreeGrafter"/>
</dbReference>
<accession>A0A8R7U058</accession>
<protein>
    <recommendedName>
        <fullName evidence="1">DNA helicase Pif1-like 2B domain-containing protein</fullName>
    </recommendedName>
</protein>
<reference evidence="2" key="3">
    <citation type="submission" date="2022-06" db="UniProtKB">
        <authorList>
            <consortium name="EnsemblPlants"/>
        </authorList>
    </citation>
    <scope>IDENTIFICATION</scope>
</reference>
<sequence length="295" mass="33430">MLRFLSFIQICGFLILLCAAMHVWSWHYFPIGCKVLVMQHKGDESSPSWVSIPEDMLLFPTTNHMEAAVDNVYDNFFLKYNDAEYLSRRAIVCPTNLVVDKLNDVVFERVPGASVDCLSYDSISKSTDPIDEVELFYPPELLNSITINNFPHHKISLKVGIPVMLLRNINQSLGLCNGTRLLITRLGDRVLEGEIITGSHKGERVCVPRIVLNSAGSKWPFTLRRCQFPIRLCYAMTINKSQGQKLSKVCVYLREPVFSHRQLYVAASRVTSRSGLKFLIEDDRGSPTSETKNIV</sequence>
<dbReference type="PANTHER" id="PTHR23274:SF53">
    <property type="entry name" value="ATP-DEPENDENT DNA HELICASE"/>
    <property type="match status" value="1"/>
</dbReference>
<dbReference type="Proteomes" id="UP000015106">
    <property type="component" value="Chromosome 3"/>
</dbReference>
<dbReference type="InterPro" id="IPR027417">
    <property type="entry name" value="P-loop_NTPase"/>
</dbReference>
<dbReference type="GO" id="GO:0005657">
    <property type="term" value="C:replication fork"/>
    <property type="evidence" value="ECO:0007669"/>
    <property type="project" value="TreeGrafter"/>
</dbReference>
<dbReference type="FunFam" id="3.40.50.300:FF:002884">
    <property type="entry name" value="ATP-dependent DNA helicase"/>
    <property type="match status" value="1"/>
</dbReference>
<dbReference type="Gene3D" id="3.40.50.300">
    <property type="entry name" value="P-loop containing nucleotide triphosphate hydrolases"/>
    <property type="match status" value="1"/>
</dbReference>
<dbReference type="CDD" id="cd18809">
    <property type="entry name" value="SF1_C_RecD"/>
    <property type="match status" value="1"/>
</dbReference>
<reference evidence="2" key="2">
    <citation type="submission" date="2018-03" db="EMBL/GenBank/DDBJ databases">
        <title>The Triticum urartu genome reveals the dynamic nature of wheat genome evolution.</title>
        <authorList>
            <person name="Ling H."/>
            <person name="Ma B."/>
            <person name="Shi X."/>
            <person name="Liu H."/>
            <person name="Dong L."/>
            <person name="Sun H."/>
            <person name="Cao Y."/>
            <person name="Gao Q."/>
            <person name="Zheng S."/>
            <person name="Li Y."/>
            <person name="Yu Y."/>
            <person name="Du H."/>
            <person name="Qi M."/>
            <person name="Li Y."/>
            <person name="Yu H."/>
            <person name="Cui Y."/>
            <person name="Wang N."/>
            <person name="Chen C."/>
            <person name="Wu H."/>
            <person name="Zhao Y."/>
            <person name="Zhang J."/>
            <person name="Li Y."/>
            <person name="Zhou W."/>
            <person name="Zhang B."/>
            <person name="Hu W."/>
            <person name="Eijk M."/>
            <person name="Tang J."/>
            <person name="Witsenboer H."/>
            <person name="Zhao S."/>
            <person name="Li Z."/>
            <person name="Zhang A."/>
            <person name="Wang D."/>
            <person name="Liang C."/>
        </authorList>
    </citation>
    <scope>NUCLEOTIDE SEQUENCE [LARGE SCALE GENOMIC DNA]</scope>
    <source>
        <strain evidence="2">cv. G1812</strain>
    </source>
</reference>
<keyword evidence="3" id="KW-1185">Reference proteome</keyword>
<dbReference type="Pfam" id="PF21530">
    <property type="entry name" value="Pif1_2B_dom"/>
    <property type="match status" value="1"/>
</dbReference>
<organism evidence="2 3">
    <name type="scientific">Triticum urartu</name>
    <name type="common">Red wild einkorn</name>
    <name type="synonym">Crithodium urartu</name>
    <dbReference type="NCBI Taxonomy" id="4572"/>
    <lineage>
        <taxon>Eukaryota</taxon>
        <taxon>Viridiplantae</taxon>
        <taxon>Streptophyta</taxon>
        <taxon>Embryophyta</taxon>
        <taxon>Tracheophyta</taxon>
        <taxon>Spermatophyta</taxon>
        <taxon>Magnoliopsida</taxon>
        <taxon>Liliopsida</taxon>
        <taxon>Poales</taxon>
        <taxon>Poaceae</taxon>
        <taxon>BOP clade</taxon>
        <taxon>Pooideae</taxon>
        <taxon>Triticodae</taxon>
        <taxon>Triticeae</taxon>
        <taxon>Triticinae</taxon>
        <taxon>Triticum</taxon>
    </lineage>
</organism>
<dbReference type="InterPro" id="IPR049163">
    <property type="entry name" value="Pif1-like_2B_dom"/>
</dbReference>
<evidence type="ECO:0000313" key="3">
    <source>
        <dbReference type="Proteomes" id="UP000015106"/>
    </source>
</evidence>
<dbReference type="PANTHER" id="PTHR23274">
    <property type="entry name" value="DNA HELICASE-RELATED"/>
    <property type="match status" value="1"/>
</dbReference>
<feature type="domain" description="DNA helicase Pif1-like 2B" evidence="1">
    <location>
        <begin position="140"/>
        <end position="186"/>
    </location>
</feature>
<dbReference type="SUPFAM" id="SSF52540">
    <property type="entry name" value="P-loop containing nucleoside triphosphate hydrolases"/>
    <property type="match status" value="1"/>
</dbReference>
<dbReference type="AlphaFoldDB" id="A0A8R7U058"/>
<name>A0A8R7U058_TRIUA</name>
<proteinExistence type="predicted"/>
<dbReference type="EnsemblPlants" id="TuG1812G0300004875.01.T01">
    <property type="protein sequence ID" value="TuG1812G0300004875.01.T01.cds335155"/>
    <property type="gene ID" value="TuG1812G0300004875.01"/>
</dbReference>
<evidence type="ECO:0000259" key="1">
    <source>
        <dbReference type="Pfam" id="PF21530"/>
    </source>
</evidence>
<dbReference type="Gramene" id="TuG1812G0300004875.01.T01">
    <property type="protein sequence ID" value="TuG1812G0300004875.01.T01.cds335155"/>
    <property type="gene ID" value="TuG1812G0300004875.01"/>
</dbReference>
<evidence type="ECO:0000313" key="2">
    <source>
        <dbReference type="EnsemblPlants" id="TuG1812G0300004875.01.T01.cds335155"/>
    </source>
</evidence>
<reference evidence="3" key="1">
    <citation type="journal article" date="2013" name="Nature">
        <title>Draft genome of the wheat A-genome progenitor Triticum urartu.</title>
        <authorList>
            <person name="Ling H.Q."/>
            <person name="Zhao S."/>
            <person name="Liu D."/>
            <person name="Wang J."/>
            <person name="Sun H."/>
            <person name="Zhang C."/>
            <person name="Fan H."/>
            <person name="Li D."/>
            <person name="Dong L."/>
            <person name="Tao Y."/>
            <person name="Gao C."/>
            <person name="Wu H."/>
            <person name="Li Y."/>
            <person name="Cui Y."/>
            <person name="Guo X."/>
            <person name="Zheng S."/>
            <person name="Wang B."/>
            <person name="Yu K."/>
            <person name="Liang Q."/>
            <person name="Yang W."/>
            <person name="Lou X."/>
            <person name="Chen J."/>
            <person name="Feng M."/>
            <person name="Jian J."/>
            <person name="Zhang X."/>
            <person name="Luo G."/>
            <person name="Jiang Y."/>
            <person name="Liu J."/>
            <person name="Wang Z."/>
            <person name="Sha Y."/>
            <person name="Zhang B."/>
            <person name="Wu H."/>
            <person name="Tang D."/>
            <person name="Shen Q."/>
            <person name="Xue P."/>
            <person name="Zou S."/>
            <person name="Wang X."/>
            <person name="Liu X."/>
            <person name="Wang F."/>
            <person name="Yang Y."/>
            <person name="An X."/>
            <person name="Dong Z."/>
            <person name="Zhang K."/>
            <person name="Zhang X."/>
            <person name="Luo M.C."/>
            <person name="Dvorak J."/>
            <person name="Tong Y."/>
            <person name="Wang J."/>
            <person name="Yang H."/>
            <person name="Li Z."/>
            <person name="Wang D."/>
            <person name="Zhang A."/>
            <person name="Wang J."/>
        </authorList>
    </citation>
    <scope>NUCLEOTIDE SEQUENCE</scope>
    <source>
        <strain evidence="3">cv. G1812</strain>
    </source>
</reference>